<comment type="caution">
    <text evidence="2">The sequence shown here is derived from an EMBL/GenBank/DDBJ whole genome shotgun (WGS) entry which is preliminary data.</text>
</comment>
<organism evidence="2 3">
    <name type="scientific">Rubroshorea leprosula</name>
    <dbReference type="NCBI Taxonomy" id="152421"/>
    <lineage>
        <taxon>Eukaryota</taxon>
        <taxon>Viridiplantae</taxon>
        <taxon>Streptophyta</taxon>
        <taxon>Embryophyta</taxon>
        <taxon>Tracheophyta</taxon>
        <taxon>Spermatophyta</taxon>
        <taxon>Magnoliopsida</taxon>
        <taxon>eudicotyledons</taxon>
        <taxon>Gunneridae</taxon>
        <taxon>Pentapetalae</taxon>
        <taxon>rosids</taxon>
        <taxon>malvids</taxon>
        <taxon>Malvales</taxon>
        <taxon>Dipterocarpaceae</taxon>
        <taxon>Rubroshorea</taxon>
    </lineage>
</organism>
<dbReference type="AlphaFoldDB" id="A0AAV5IBP5"/>
<evidence type="ECO:0000256" key="1">
    <source>
        <dbReference type="SAM" id="MobiDB-lite"/>
    </source>
</evidence>
<keyword evidence="3" id="KW-1185">Reference proteome</keyword>
<gene>
    <name evidence="2" type="ORF">SLEP1_g8494</name>
</gene>
<feature type="region of interest" description="Disordered" evidence="1">
    <location>
        <begin position="28"/>
        <end position="71"/>
    </location>
</feature>
<evidence type="ECO:0000313" key="3">
    <source>
        <dbReference type="Proteomes" id="UP001054252"/>
    </source>
</evidence>
<sequence>MADQNQKPKLVEKQSVMPETERVVIRRLAGKNTGIEEPNALDQVDSDATNDANSSSSLDCKVVRHSSNDGGQEDMYLMKLEATRRKLKERYVEIQEAGRKKKIRINDFKDISERVPPPVEPTQRRKKIKRLKIVKIGR</sequence>
<name>A0AAV5IBP5_9ROSI</name>
<feature type="compositionally biased region" description="Low complexity" evidence="1">
    <location>
        <begin position="46"/>
        <end position="59"/>
    </location>
</feature>
<proteinExistence type="predicted"/>
<dbReference type="Proteomes" id="UP001054252">
    <property type="component" value="Unassembled WGS sequence"/>
</dbReference>
<accession>A0AAV5IBP5</accession>
<protein>
    <submittedName>
        <fullName evidence="2">Uncharacterized protein</fullName>
    </submittedName>
</protein>
<evidence type="ECO:0000313" key="2">
    <source>
        <dbReference type="EMBL" id="GKU95091.1"/>
    </source>
</evidence>
<reference evidence="2 3" key="1">
    <citation type="journal article" date="2021" name="Commun. Biol.">
        <title>The genome of Shorea leprosula (Dipterocarpaceae) highlights the ecological relevance of drought in aseasonal tropical rainforests.</title>
        <authorList>
            <person name="Ng K.K.S."/>
            <person name="Kobayashi M.J."/>
            <person name="Fawcett J.A."/>
            <person name="Hatakeyama M."/>
            <person name="Paape T."/>
            <person name="Ng C.H."/>
            <person name="Ang C.C."/>
            <person name="Tnah L.H."/>
            <person name="Lee C.T."/>
            <person name="Nishiyama T."/>
            <person name="Sese J."/>
            <person name="O'Brien M.J."/>
            <person name="Copetti D."/>
            <person name="Mohd Noor M.I."/>
            <person name="Ong R.C."/>
            <person name="Putra M."/>
            <person name="Sireger I.Z."/>
            <person name="Indrioko S."/>
            <person name="Kosugi Y."/>
            <person name="Izuno A."/>
            <person name="Isagi Y."/>
            <person name="Lee S.L."/>
            <person name="Shimizu K.K."/>
        </authorList>
    </citation>
    <scope>NUCLEOTIDE SEQUENCE [LARGE SCALE GENOMIC DNA]</scope>
    <source>
        <strain evidence="2">214</strain>
    </source>
</reference>
<dbReference type="EMBL" id="BPVZ01000008">
    <property type="protein sequence ID" value="GKU95091.1"/>
    <property type="molecule type" value="Genomic_DNA"/>
</dbReference>